<keyword evidence="4" id="KW-1185">Reference proteome</keyword>
<dbReference type="SUPFAM" id="SSF56349">
    <property type="entry name" value="DNA breaking-rejoining enzymes"/>
    <property type="match status" value="1"/>
</dbReference>
<organism evidence="3 4">
    <name type="scientific">Spirosoma endophyticum</name>
    <dbReference type="NCBI Taxonomy" id="662367"/>
    <lineage>
        <taxon>Bacteria</taxon>
        <taxon>Pseudomonadati</taxon>
        <taxon>Bacteroidota</taxon>
        <taxon>Cytophagia</taxon>
        <taxon>Cytophagales</taxon>
        <taxon>Cytophagaceae</taxon>
        <taxon>Spirosoma</taxon>
    </lineage>
</organism>
<keyword evidence="1" id="KW-0233">DNA recombination</keyword>
<reference evidence="3 4" key="1">
    <citation type="submission" date="2016-10" db="EMBL/GenBank/DDBJ databases">
        <authorList>
            <person name="de Groot N.N."/>
        </authorList>
    </citation>
    <scope>NUCLEOTIDE SEQUENCE [LARGE SCALE GENOMIC DNA]</scope>
    <source>
        <strain evidence="3 4">DSM 26130</strain>
    </source>
</reference>
<name>A0A1I2GYW3_9BACT</name>
<dbReference type="STRING" id="662367.SAMN05216167_13633"/>
<dbReference type="Pfam" id="PF00589">
    <property type="entry name" value="Phage_integrase"/>
    <property type="match status" value="1"/>
</dbReference>
<dbReference type="AlphaFoldDB" id="A0A1I2GYW3"/>
<accession>A0A1I2GYW3</accession>
<evidence type="ECO:0000256" key="1">
    <source>
        <dbReference type="ARBA" id="ARBA00023172"/>
    </source>
</evidence>
<evidence type="ECO:0000313" key="4">
    <source>
        <dbReference type="Proteomes" id="UP000198598"/>
    </source>
</evidence>
<dbReference type="InterPro" id="IPR013762">
    <property type="entry name" value="Integrase-like_cat_sf"/>
</dbReference>
<gene>
    <name evidence="3" type="ORF">SAMN05216167_13633</name>
</gene>
<evidence type="ECO:0000313" key="3">
    <source>
        <dbReference type="EMBL" id="SFF22353.1"/>
    </source>
</evidence>
<dbReference type="Gene3D" id="1.10.443.10">
    <property type="entry name" value="Intergrase catalytic core"/>
    <property type="match status" value="1"/>
</dbReference>
<proteinExistence type="predicted"/>
<dbReference type="GO" id="GO:0015074">
    <property type="term" value="P:DNA integration"/>
    <property type="evidence" value="ECO:0007669"/>
    <property type="project" value="InterPro"/>
</dbReference>
<dbReference type="GO" id="GO:0006310">
    <property type="term" value="P:DNA recombination"/>
    <property type="evidence" value="ECO:0007669"/>
    <property type="project" value="UniProtKB-KW"/>
</dbReference>
<dbReference type="InterPro" id="IPR011010">
    <property type="entry name" value="DNA_brk_join_enz"/>
</dbReference>
<dbReference type="CDD" id="cd01185">
    <property type="entry name" value="INTN1_C_like"/>
    <property type="match status" value="1"/>
</dbReference>
<protein>
    <submittedName>
        <fullName evidence="3">Site-specific recombinase XerD</fullName>
    </submittedName>
</protein>
<dbReference type="PROSITE" id="PS51898">
    <property type="entry name" value="TYR_RECOMBINASE"/>
    <property type="match status" value="1"/>
</dbReference>
<dbReference type="PANTHER" id="PTHR30349:SF64">
    <property type="entry name" value="PROPHAGE INTEGRASE INTD-RELATED"/>
    <property type="match status" value="1"/>
</dbReference>
<sequence>MIDYLNHLRTKRDLRNTTIVKNLGFLKWFLRWGAKNNYPVNQGALVFTPKLKGTDGKIKKVIFLSLDELTHLYRFEIPATKEYLDRVRDVFVFCCFSGLRYSDVYNLKKSDDRGSHIEFVTQKTSESLKIETNKYSRAILDKYKNMPFKGDKALPVISNQKMNDYIKELGELAGIDTPESIVYYKGNRRIEETYPKYALLSTHCARKTFVTNLIYMGVSDHVIRQWTGHRDHKSFDVYHKIVDDIKSREMAKFDEI</sequence>
<dbReference type="GO" id="GO:0003677">
    <property type="term" value="F:DNA binding"/>
    <property type="evidence" value="ECO:0007669"/>
    <property type="project" value="InterPro"/>
</dbReference>
<dbReference type="PANTHER" id="PTHR30349">
    <property type="entry name" value="PHAGE INTEGRASE-RELATED"/>
    <property type="match status" value="1"/>
</dbReference>
<dbReference type="InterPro" id="IPR002104">
    <property type="entry name" value="Integrase_catalytic"/>
</dbReference>
<dbReference type="EMBL" id="FOLQ01000036">
    <property type="protein sequence ID" value="SFF22353.1"/>
    <property type="molecule type" value="Genomic_DNA"/>
</dbReference>
<dbReference type="InterPro" id="IPR050090">
    <property type="entry name" value="Tyrosine_recombinase_XerCD"/>
</dbReference>
<evidence type="ECO:0000259" key="2">
    <source>
        <dbReference type="PROSITE" id="PS51898"/>
    </source>
</evidence>
<feature type="domain" description="Tyr recombinase" evidence="2">
    <location>
        <begin position="59"/>
        <end position="252"/>
    </location>
</feature>
<dbReference type="Proteomes" id="UP000198598">
    <property type="component" value="Unassembled WGS sequence"/>
</dbReference>